<dbReference type="Proteomes" id="UP000011910">
    <property type="component" value="Unassembled WGS sequence"/>
</dbReference>
<dbReference type="PATRIC" id="fig|1279009.4.peg.3626"/>
<dbReference type="GO" id="GO:0006508">
    <property type="term" value="P:proteolysis"/>
    <property type="evidence" value="ECO:0007669"/>
    <property type="project" value="UniProtKB-KW"/>
</dbReference>
<keyword evidence="1" id="KW-0802">TPR repeat</keyword>
<dbReference type="Gene3D" id="3.60.20.10">
    <property type="entry name" value="Glutamine Phosphoribosylpyrophosphate, subunit 1, domain 1"/>
    <property type="match status" value="1"/>
</dbReference>
<evidence type="ECO:0000313" key="4">
    <source>
        <dbReference type="Proteomes" id="UP000011910"/>
    </source>
</evidence>
<dbReference type="OrthoDB" id="9790012at2"/>
<dbReference type="PANTHER" id="PTHR39328:SF1">
    <property type="entry name" value="BLL2871 PROTEIN"/>
    <property type="match status" value="1"/>
</dbReference>
<dbReference type="InterPro" id="IPR029055">
    <property type="entry name" value="Ntn_hydrolases_N"/>
</dbReference>
<evidence type="ECO:0000256" key="2">
    <source>
        <dbReference type="SAM" id="SignalP"/>
    </source>
</evidence>
<dbReference type="SUPFAM" id="SSF56235">
    <property type="entry name" value="N-terminal nucleophile aminohydrolases (Ntn hydrolases)"/>
    <property type="match status" value="1"/>
</dbReference>
<evidence type="ECO:0000256" key="1">
    <source>
        <dbReference type="PROSITE-ProRule" id="PRU00339"/>
    </source>
</evidence>
<comment type="caution">
    <text evidence="3">The sequence shown here is derived from an EMBL/GenBank/DDBJ whole genome shotgun (WGS) entry which is preliminary data.</text>
</comment>
<dbReference type="SUPFAM" id="SSF48452">
    <property type="entry name" value="TPR-like"/>
    <property type="match status" value="1"/>
</dbReference>
<dbReference type="Gene3D" id="1.25.40.10">
    <property type="entry name" value="Tetratricopeptide repeat domain"/>
    <property type="match status" value="1"/>
</dbReference>
<dbReference type="InterPro" id="IPR010430">
    <property type="entry name" value="DUF1028"/>
</dbReference>
<feature type="chain" id="PRO_5004082461" evidence="2">
    <location>
        <begin position="20"/>
        <end position="328"/>
    </location>
</feature>
<dbReference type="InterPro" id="IPR011990">
    <property type="entry name" value="TPR-like_helical_dom_sf"/>
</dbReference>
<protein>
    <submittedName>
        <fullName evidence="3">Putative Zn-dependent protease</fullName>
    </submittedName>
</protein>
<feature type="signal peptide" evidence="2">
    <location>
        <begin position="1"/>
        <end position="19"/>
    </location>
</feature>
<proteinExistence type="predicted"/>
<accession>M7NS55</accession>
<keyword evidence="2" id="KW-0732">Signal</keyword>
<reference evidence="3 4" key="1">
    <citation type="journal article" date="2013" name="Genome Announc.">
        <title>Draft Genome Sequence of Cesiribacter andamanensis Strain AMV16T, Isolated from a Soil Sample from a Mud Volcano in the Andaman Islands, India.</title>
        <authorList>
            <person name="Shivaji S."/>
            <person name="Ara S."/>
            <person name="Begum Z."/>
            <person name="Srinivas T.N."/>
            <person name="Singh A."/>
            <person name="Kumar Pinnaka A."/>
        </authorList>
    </citation>
    <scope>NUCLEOTIDE SEQUENCE [LARGE SCALE GENOMIC DNA]</scope>
    <source>
        <strain evidence="3 4">AMV16</strain>
    </source>
</reference>
<dbReference type="GO" id="GO:0008233">
    <property type="term" value="F:peptidase activity"/>
    <property type="evidence" value="ECO:0007669"/>
    <property type="project" value="UniProtKB-KW"/>
</dbReference>
<dbReference type="InterPro" id="IPR019734">
    <property type="entry name" value="TPR_rpt"/>
</dbReference>
<keyword evidence="3" id="KW-0645">Protease</keyword>
<evidence type="ECO:0000313" key="3">
    <source>
        <dbReference type="EMBL" id="EMR01284.1"/>
    </source>
</evidence>
<dbReference type="AlphaFoldDB" id="M7NS55"/>
<feature type="repeat" description="TPR" evidence="1">
    <location>
        <begin position="235"/>
        <end position="268"/>
    </location>
</feature>
<name>M7NS55_9BACT</name>
<sequence length="328" mass="36325">MKTLFFSLLISLCATNLFAQMIKPADPFAHTYSIVARDSATGEMAVGVQSHWFSVGTVVSWAEAGVGAIATQSFANVSFGPRGLALLREGKSPQQVLDELLRDDEAREYRQVAIIDPQGRVAVHTGNKCVDYAGHTSGTNFSVQANMMLNDKVWPAMAKSFEKNKNLPLAERVLAAMQAGQAAGGDIRGQQSAAILVVKGQSSNKPWEDKLIDLRVDDNPQPLQELERLLRVFRAYEHMNRGDLAIEKGNMQEAMQEYTAAEKMFPNNIEMQYWHAITLANGGKTAEAAAMLKKIFKKDKNWQEMTRRLPKAGLLQVSEKELKQLLGE</sequence>
<keyword evidence="3" id="KW-0378">Hydrolase</keyword>
<dbReference type="PROSITE" id="PS50005">
    <property type="entry name" value="TPR"/>
    <property type="match status" value="1"/>
</dbReference>
<dbReference type="STRING" id="1279009.ADICEAN_03583"/>
<dbReference type="Pfam" id="PF14559">
    <property type="entry name" value="TPR_19"/>
    <property type="match status" value="1"/>
</dbReference>
<dbReference type="Pfam" id="PF06267">
    <property type="entry name" value="DUF1028"/>
    <property type="match status" value="1"/>
</dbReference>
<dbReference type="PANTHER" id="PTHR39328">
    <property type="entry name" value="BLL2871 PROTEIN"/>
    <property type="match status" value="1"/>
</dbReference>
<dbReference type="RefSeq" id="WP_009196963.1">
    <property type="nucleotide sequence ID" value="NZ_AODQ01000128.1"/>
</dbReference>
<dbReference type="eggNOG" id="COG3342">
    <property type="taxonomic scope" value="Bacteria"/>
</dbReference>
<dbReference type="EMBL" id="AODQ01000128">
    <property type="protein sequence ID" value="EMR01284.1"/>
    <property type="molecule type" value="Genomic_DNA"/>
</dbReference>
<gene>
    <name evidence="3" type="ORF">ADICEAN_03583</name>
</gene>
<keyword evidence="4" id="KW-1185">Reference proteome</keyword>
<organism evidence="3 4">
    <name type="scientific">Cesiribacter andamanensis AMV16</name>
    <dbReference type="NCBI Taxonomy" id="1279009"/>
    <lineage>
        <taxon>Bacteria</taxon>
        <taxon>Pseudomonadati</taxon>
        <taxon>Bacteroidota</taxon>
        <taxon>Cytophagia</taxon>
        <taxon>Cytophagales</taxon>
        <taxon>Cesiribacteraceae</taxon>
        <taxon>Cesiribacter</taxon>
    </lineage>
</organism>